<organism evidence="2 3">
    <name type="scientific">Hymenobacter monticola</name>
    <dbReference type="NCBI Taxonomy" id="1705399"/>
    <lineage>
        <taxon>Bacteria</taxon>
        <taxon>Pseudomonadati</taxon>
        <taxon>Bacteroidota</taxon>
        <taxon>Cytophagia</taxon>
        <taxon>Cytophagales</taxon>
        <taxon>Hymenobacteraceae</taxon>
        <taxon>Hymenobacter</taxon>
    </lineage>
</organism>
<keyword evidence="1" id="KW-0472">Membrane</keyword>
<evidence type="ECO:0000313" key="3">
    <source>
        <dbReference type="Proteomes" id="UP000831390"/>
    </source>
</evidence>
<name>A0ABY4B2B0_9BACT</name>
<evidence type="ECO:0008006" key="4">
    <source>
        <dbReference type="Google" id="ProtNLM"/>
    </source>
</evidence>
<dbReference type="EMBL" id="CP094534">
    <property type="protein sequence ID" value="UOE31903.1"/>
    <property type="molecule type" value="Genomic_DNA"/>
</dbReference>
<accession>A0ABY4B2B0</accession>
<keyword evidence="1" id="KW-1133">Transmembrane helix</keyword>
<feature type="transmembrane region" description="Helical" evidence="1">
    <location>
        <begin position="7"/>
        <end position="26"/>
    </location>
</feature>
<dbReference type="Proteomes" id="UP000831390">
    <property type="component" value="Chromosome"/>
</dbReference>
<reference evidence="2 3" key="1">
    <citation type="submission" date="2022-03" db="EMBL/GenBank/DDBJ databases">
        <title>Hymenobactersp. isolated from the air.</title>
        <authorList>
            <person name="Won M."/>
            <person name="Kwon S.-W."/>
        </authorList>
    </citation>
    <scope>NUCLEOTIDE SEQUENCE [LARGE SCALE GENOMIC DNA]</scope>
    <source>
        <strain evidence="2 3">KACC 22596</strain>
    </source>
</reference>
<evidence type="ECO:0000313" key="2">
    <source>
        <dbReference type="EMBL" id="UOE31903.1"/>
    </source>
</evidence>
<gene>
    <name evidence="2" type="ORF">MTP16_12225</name>
</gene>
<protein>
    <recommendedName>
        <fullName evidence="4">Peptidase A2 domain-containing protein</fullName>
    </recommendedName>
</protein>
<keyword evidence="1" id="KW-0812">Transmembrane</keyword>
<keyword evidence="3" id="KW-1185">Reference proteome</keyword>
<evidence type="ECO:0000256" key="1">
    <source>
        <dbReference type="SAM" id="Phobius"/>
    </source>
</evidence>
<dbReference type="RefSeq" id="WP_243508861.1">
    <property type="nucleotide sequence ID" value="NZ_CP094534.1"/>
</dbReference>
<sequence>MKTLSKILLAIFALFVLSGIGGYFYFRKQFQAPANQLTVSQLPATSRFAWRADTTGSHITPHAVLLVPVTLPNCPRTCYLQFDTGAPYSLLYSHALAALQARYPATGPALKPQADALQNFQFAIGQGQVAARTIRVREMGARTLPADSAAPFVIGTLGTDVLEGRVLIIDYARQRFELRTNVPDSLARQAVFAPMTFEQRRLLLNAGLKEADKQLYFDSGSSAFALLTSQATWQEMARPGAPDQVTPVNSWGKTLTAHTVPTAASLQIGTRTLPLGTVTYIDGTSFMERMLMQFSGMGGMLGNEVFSQHTLILDVKGRRYGLVSR</sequence>
<proteinExistence type="predicted"/>